<name>L0DG37_SINAD</name>
<organism evidence="2 3">
    <name type="scientific">Singulisphaera acidiphila (strain ATCC BAA-1392 / DSM 18658 / VKM B-2454 / MOB10)</name>
    <dbReference type="NCBI Taxonomy" id="886293"/>
    <lineage>
        <taxon>Bacteria</taxon>
        <taxon>Pseudomonadati</taxon>
        <taxon>Planctomycetota</taxon>
        <taxon>Planctomycetia</taxon>
        <taxon>Isosphaerales</taxon>
        <taxon>Isosphaeraceae</taxon>
        <taxon>Singulisphaera</taxon>
    </lineage>
</organism>
<accession>L0DG37</accession>
<dbReference type="EMBL" id="CP003364">
    <property type="protein sequence ID" value="AGA28227.1"/>
    <property type="molecule type" value="Genomic_DNA"/>
</dbReference>
<evidence type="ECO:0000256" key="1">
    <source>
        <dbReference type="SAM" id="MobiDB-lite"/>
    </source>
</evidence>
<evidence type="ECO:0000313" key="3">
    <source>
        <dbReference type="Proteomes" id="UP000010798"/>
    </source>
</evidence>
<dbReference type="HOGENOM" id="CLU_667050_0_0_0"/>
<dbReference type="RefSeq" id="WP_015247357.1">
    <property type="nucleotide sequence ID" value="NC_019892.1"/>
</dbReference>
<dbReference type="AlphaFoldDB" id="L0DG37"/>
<feature type="region of interest" description="Disordered" evidence="1">
    <location>
        <begin position="395"/>
        <end position="420"/>
    </location>
</feature>
<dbReference type="KEGG" id="saci:Sinac_4004"/>
<protein>
    <submittedName>
        <fullName evidence="2">Uncharacterized protein</fullName>
    </submittedName>
</protein>
<evidence type="ECO:0000313" key="2">
    <source>
        <dbReference type="EMBL" id="AGA28227.1"/>
    </source>
</evidence>
<proteinExistence type="predicted"/>
<dbReference type="STRING" id="886293.Sinac_4004"/>
<sequence>MKRIGRVGVLALLATTAAVGAWWLRQPRASTTGAVRVAPLTVRPIVPAIDARLDGAEITRQTDRLWPERKAPLGEIIHALRVFRPEDQAPTGRPSFAEMRGVLLNSESNQGWFNGSLSFIETRHGLRFVPPSARAGHPEQQPHTDQVLSILGELGVPLDAMIRTPAGDRPVRALFDDAVAEFQIEQELEWTAVALALYLPPARSWTNRFGEATDFDALARELMGRPLARASCAGTHTLYALAMIHRTDAMVPVLSAPVRDALRDLLTRVSAEVATGQRDDGSFNPRWHRRVTGLPWYARYQAMRRSSGPGHDLPDLDLEGEAADSIEQKVLVTGHHVEWTLMLPPEMQMPPKVLAGAAGFLARVLSEASDGEVGHSFCPFSHAARFLRQAASAGPGATIQGADGAGPTGAGPRFRPVGAE</sequence>
<reference evidence="2 3" key="1">
    <citation type="submission" date="2012-02" db="EMBL/GenBank/DDBJ databases">
        <title>Complete sequence of chromosome of Singulisphaera acidiphila DSM 18658.</title>
        <authorList>
            <consortium name="US DOE Joint Genome Institute (JGI-PGF)"/>
            <person name="Lucas S."/>
            <person name="Copeland A."/>
            <person name="Lapidus A."/>
            <person name="Glavina del Rio T."/>
            <person name="Dalin E."/>
            <person name="Tice H."/>
            <person name="Bruce D."/>
            <person name="Goodwin L."/>
            <person name="Pitluck S."/>
            <person name="Peters L."/>
            <person name="Ovchinnikova G."/>
            <person name="Chertkov O."/>
            <person name="Kyrpides N."/>
            <person name="Mavromatis K."/>
            <person name="Ivanova N."/>
            <person name="Brettin T."/>
            <person name="Detter J.C."/>
            <person name="Han C."/>
            <person name="Larimer F."/>
            <person name="Land M."/>
            <person name="Hauser L."/>
            <person name="Markowitz V."/>
            <person name="Cheng J.-F."/>
            <person name="Hugenholtz P."/>
            <person name="Woyke T."/>
            <person name="Wu D."/>
            <person name="Tindall B."/>
            <person name="Pomrenke H."/>
            <person name="Brambilla E."/>
            <person name="Klenk H.-P."/>
            <person name="Eisen J.A."/>
        </authorList>
    </citation>
    <scope>NUCLEOTIDE SEQUENCE [LARGE SCALE GENOMIC DNA]</scope>
    <source>
        <strain evidence="3">ATCC BAA-1392 / DSM 18658 / VKM B-2454 / MOB10</strain>
    </source>
</reference>
<keyword evidence="3" id="KW-1185">Reference proteome</keyword>
<gene>
    <name evidence="2" type="ordered locus">Sinac_4004</name>
</gene>
<dbReference type="Proteomes" id="UP000010798">
    <property type="component" value="Chromosome"/>
</dbReference>